<evidence type="ECO:0000313" key="2">
    <source>
        <dbReference type="EMBL" id="UWE03264.1"/>
    </source>
</evidence>
<dbReference type="GO" id="GO:0004519">
    <property type="term" value="F:endonuclease activity"/>
    <property type="evidence" value="ECO:0007669"/>
    <property type="project" value="UniProtKB-KW"/>
</dbReference>
<dbReference type="PANTHER" id="PTHR14859:SF15">
    <property type="entry name" value="ENDONUCLEASE_EXONUCLEASE_PHOSPHATASE DOMAIN-CONTAINING PROTEIN"/>
    <property type="match status" value="1"/>
</dbReference>
<keyword evidence="3" id="KW-1185">Reference proteome</keyword>
<dbReference type="PANTHER" id="PTHR14859">
    <property type="entry name" value="CALCOFLUOR WHITE HYPERSENSITIVE PROTEIN PRECURSOR"/>
    <property type="match status" value="1"/>
</dbReference>
<reference evidence="2" key="1">
    <citation type="submission" date="2022-08" db="EMBL/GenBank/DDBJ databases">
        <title>The complete genome sequence of the thermophilic bacterium Laceyella sacchari FBKL4.010 reveals the basis for tetramethylpyrazine biosynthesis in Moutai-flavor Daqu.</title>
        <authorList>
            <person name="Li D."/>
            <person name="Huang W."/>
            <person name="Wang C."/>
            <person name="Qiu S."/>
        </authorList>
    </citation>
    <scope>NUCLEOTIDE SEQUENCE</scope>
    <source>
        <strain evidence="2">FBKL4.014</strain>
    </source>
</reference>
<dbReference type="RefSeq" id="WP_029071924.1">
    <property type="nucleotide sequence ID" value="NZ_CP103866.1"/>
</dbReference>
<dbReference type="InterPro" id="IPR051916">
    <property type="entry name" value="GPI-anchor_lipid_remodeler"/>
</dbReference>
<evidence type="ECO:0000313" key="3">
    <source>
        <dbReference type="Proteomes" id="UP001058650"/>
    </source>
</evidence>
<gene>
    <name evidence="2" type="ORF">NYR52_14270</name>
</gene>
<dbReference type="Gene3D" id="3.60.10.10">
    <property type="entry name" value="Endonuclease/exonuclease/phosphatase"/>
    <property type="match status" value="1"/>
</dbReference>
<name>A0ABY5U0W4_LACSH</name>
<keyword evidence="2" id="KW-0378">Hydrolase</keyword>
<dbReference type="Proteomes" id="UP001058650">
    <property type="component" value="Chromosome"/>
</dbReference>
<dbReference type="EMBL" id="CP103866">
    <property type="protein sequence ID" value="UWE03264.1"/>
    <property type="molecule type" value="Genomic_DNA"/>
</dbReference>
<keyword evidence="2" id="KW-0255">Endonuclease</keyword>
<organism evidence="2 3">
    <name type="scientific">Laceyella sacchari</name>
    <name type="common">Thermoactinomyces thalpophilus</name>
    <dbReference type="NCBI Taxonomy" id="37482"/>
    <lineage>
        <taxon>Bacteria</taxon>
        <taxon>Bacillati</taxon>
        <taxon>Bacillota</taxon>
        <taxon>Bacilli</taxon>
        <taxon>Bacillales</taxon>
        <taxon>Thermoactinomycetaceae</taxon>
        <taxon>Laceyella</taxon>
    </lineage>
</organism>
<protein>
    <submittedName>
        <fullName evidence="2">Endonuclease/exonuclease/phosphatase family protein</fullName>
    </submittedName>
</protein>
<dbReference type="SUPFAM" id="SSF56219">
    <property type="entry name" value="DNase I-like"/>
    <property type="match status" value="1"/>
</dbReference>
<dbReference type="Pfam" id="PF03372">
    <property type="entry name" value="Exo_endo_phos"/>
    <property type="match status" value="1"/>
</dbReference>
<accession>A0ABY5U0W4</accession>
<dbReference type="InterPro" id="IPR036691">
    <property type="entry name" value="Endo/exonu/phosph_ase_sf"/>
</dbReference>
<keyword evidence="2" id="KW-0540">Nuclease</keyword>
<feature type="domain" description="Endonuclease/exonuclease/phosphatase" evidence="1">
    <location>
        <begin position="21"/>
        <end position="225"/>
    </location>
</feature>
<dbReference type="InterPro" id="IPR005135">
    <property type="entry name" value="Endo/exonuclease/phosphatase"/>
</dbReference>
<evidence type="ECO:0000259" key="1">
    <source>
        <dbReference type="Pfam" id="PF03372"/>
    </source>
</evidence>
<proteinExistence type="predicted"/>
<sequence>MRLKVMLLNMHHGRGCDGRWDMERVLHVLRTANADVIGLNEVDRCFSRRSCYLDQAHWLAQRLGMHHLFGKAHTLGPDRQFGNAILSRLPILASQNHLFRSRIAENRSLLEAKLKFHGRAIKVYLTHLPLNPWLHRKQTDFILHRVTQETHPVILMGDWNMRPDSAAWRKLSSHLTDISRAKEKKPLLTYPAPHPRWQLDYIFVSPEWRVIQAEVSTPLPQASDHLPLIAKLRLDD</sequence>